<feature type="domain" description="DUF1722" evidence="1">
    <location>
        <begin position="195"/>
        <end position="308"/>
    </location>
</feature>
<dbReference type="AlphaFoldDB" id="A0A1X9NBZ7"/>
<keyword evidence="3" id="KW-1185">Reference proteome</keyword>
<dbReference type="PANTHER" id="PTHR30087">
    <property type="entry name" value="INNER MEMBRANE PROTEIN"/>
    <property type="match status" value="1"/>
</dbReference>
<dbReference type="PANTHER" id="PTHR30087:SF0">
    <property type="entry name" value="INNER MEMBRANE PROTEIN"/>
    <property type="match status" value="1"/>
</dbReference>
<sequence length="318" mass="36003">MLNDNKPKVGIGACLVGHAVRYSGDAKKRSHVLDKLSETMDMLPLCPEVAIGLPVPREPIRIVENDSGIYVKDSESQTVDYAEPLRTFANEMAEKHSDFAGYIFVKGSPSCGFERVKRYNDKGNALPNTGVGVYAQQLMDNDPLLPVEENGRLHDPNLRENFVRRVHAYHEWKQINRTGEVPTLHQLSRFYSRYKYLVMAHSITTYKAIGRLLSKPDRQNPQRQADQFIDMLMTALKSSATRKGYTNALSHIKGYLKRDISSTERISIDDVIDQYRTGDVPLIVPVTLLNHYFNTYPNDYIGQQTFLQNSVIPAKAGI</sequence>
<dbReference type="EMBL" id="CP019343">
    <property type="protein sequence ID" value="ARN73962.1"/>
    <property type="molecule type" value="Genomic_DNA"/>
</dbReference>
<name>A0A1X9NBZ7_9GAMM</name>
<dbReference type="KEGG" id="osg:BST96_07430"/>
<dbReference type="InterPro" id="IPR007553">
    <property type="entry name" value="2-thiour_desulf"/>
</dbReference>
<dbReference type="Proteomes" id="UP000193450">
    <property type="component" value="Chromosome"/>
</dbReference>
<reference evidence="2 3" key="1">
    <citation type="submission" date="2016-11" db="EMBL/GenBank/DDBJ databases">
        <title>Trade-off between light-utilization and light-protection in marine flavobacteria.</title>
        <authorList>
            <person name="Kumagai Y."/>
        </authorList>
    </citation>
    <scope>NUCLEOTIDE SEQUENCE [LARGE SCALE GENOMIC DNA]</scope>
    <source>
        <strain evidence="2 3">NBRC 107125</strain>
    </source>
</reference>
<evidence type="ECO:0000313" key="2">
    <source>
        <dbReference type="EMBL" id="ARN73962.1"/>
    </source>
</evidence>
<proteinExistence type="predicted"/>
<gene>
    <name evidence="2" type="ORF">BST96_07430</name>
</gene>
<protein>
    <recommendedName>
        <fullName evidence="1">DUF1722 domain-containing protein</fullName>
    </recommendedName>
</protein>
<evidence type="ECO:0000259" key="1">
    <source>
        <dbReference type="Pfam" id="PF08349"/>
    </source>
</evidence>
<dbReference type="RefSeq" id="WP_157117894.1">
    <property type="nucleotide sequence ID" value="NZ_CP019343.1"/>
</dbReference>
<evidence type="ECO:0000313" key="3">
    <source>
        <dbReference type="Proteomes" id="UP000193450"/>
    </source>
</evidence>
<dbReference type="OrthoDB" id="495783at2"/>
<dbReference type="STRING" id="716816.BST96_07430"/>
<organism evidence="2 3">
    <name type="scientific">Oceanicoccus sagamiensis</name>
    <dbReference type="NCBI Taxonomy" id="716816"/>
    <lineage>
        <taxon>Bacteria</taxon>
        <taxon>Pseudomonadati</taxon>
        <taxon>Pseudomonadota</taxon>
        <taxon>Gammaproteobacteria</taxon>
        <taxon>Cellvibrionales</taxon>
        <taxon>Spongiibacteraceae</taxon>
        <taxon>Oceanicoccus</taxon>
    </lineage>
</organism>
<dbReference type="Pfam" id="PF08349">
    <property type="entry name" value="DUF1722"/>
    <property type="match status" value="1"/>
</dbReference>
<dbReference type="Pfam" id="PF04463">
    <property type="entry name" value="2-thiour_desulf"/>
    <property type="match status" value="1"/>
</dbReference>
<dbReference type="InterPro" id="IPR013560">
    <property type="entry name" value="DUF1722"/>
</dbReference>
<accession>A0A1X9NBZ7</accession>